<organism evidence="2 3">
    <name type="scientific">Naumovozyma dairenensis (strain ATCC 10597 / BCRC 20456 / CBS 421 / NBRC 0211 / NRRL Y-12639)</name>
    <name type="common">Saccharomyces dairenensis</name>
    <dbReference type="NCBI Taxonomy" id="1071378"/>
    <lineage>
        <taxon>Eukaryota</taxon>
        <taxon>Fungi</taxon>
        <taxon>Dikarya</taxon>
        <taxon>Ascomycota</taxon>
        <taxon>Saccharomycotina</taxon>
        <taxon>Saccharomycetes</taxon>
        <taxon>Saccharomycetales</taxon>
        <taxon>Saccharomycetaceae</taxon>
        <taxon>Naumovozyma</taxon>
    </lineage>
</organism>
<name>G0WDB1_NAUDC</name>
<keyword evidence="3" id="KW-1185">Reference proteome</keyword>
<dbReference type="Proteomes" id="UP000000689">
    <property type="component" value="Chromosome 6"/>
</dbReference>
<evidence type="ECO:0000313" key="2">
    <source>
        <dbReference type="EMBL" id="CCD25772.1"/>
    </source>
</evidence>
<dbReference type="GO" id="GO:0045333">
    <property type="term" value="P:cellular respiration"/>
    <property type="evidence" value="ECO:0007669"/>
    <property type="project" value="InterPro"/>
</dbReference>
<feature type="region of interest" description="Disordered" evidence="1">
    <location>
        <begin position="1"/>
        <end position="87"/>
    </location>
</feature>
<dbReference type="RefSeq" id="XP_003671015.1">
    <property type="nucleotide sequence ID" value="XM_003670967.1"/>
</dbReference>
<dbReference type="GO" id="GO:0005634">
    <property type="term" value="C:nucleus"/>
    <property type="evidence" value="ECO:0007669"/>
    <property type="project" value="InterPro"/>
</dbReference>
<feature type="compositionally biased region" description="Low complexity" evidence="1">
    <location>
        <begin position="15"/>
        <end position="28"/>
    </location>
</feature>
<protein>
    <submittedName>
        <fullName evidence="2">Uncharacterized protein</fullName>
    </submittedName>
</protein>
<dbReference type="Pfam" id="PF14876">
    <property type="entry name" value="RSF"/>
    <property type="match status" value="1"/>
</dbReference>
<dbReference type="EMBL" id="HE580272">
    <property type="protein sequence ID" value="CCD25772.1"/>
    <property type="molecule type" value="Genomic_DNA"/>
</dbReference>
<dbReference type="HOGENOM" id="CLU_725806_0_0_1"/>
<gene>
    <name evidence="2" type="primary">NDAI0F04540</name>
    <name evidence="2" type="ordered locus">NDAI_0F04540</name>
</gene>
<dbReference type="AlphaFoldDB" id="G0WDB1"/>
<proteinExistence type="predicted"/>
<sequence length="381" mass="44521">MEPTMDQLLNSVNEHQQQQQQQQQQQHQALSEPISQQDHDQDQDQDQSQDQPPEQGQEHGLDHEQGPLITVDPASTYHKPSHEPQRLHLVFPTTSNNKKLSLKSLSKFVMAERNDSFNYYCQFYDAKKQQTCNQVLEFQTKQSRTSHQADKCTRHLLEEHNYIPDPMTILYQMDHSSTVFQNAYPNDTFQKIQQNFEMTAPSYPKQFSDSFISFKNVMVHSKIPATILESPFFLHFAKNYISGYDSSWTRRNYVQCVTHSNILDGSGHLVDDLTSSSSIKKNKIKKPTSNTESTNSLKNKSKRKQRKPPLQSPQIEQQRLSLQQQLQQQLQIQQQTQELEQHQQHFQQLQLLPQPTHTPSQQQQTQQHLQNLQNLPLQNQR</sequence>
<feature type="compositionally biased region" description="Basic and acidic residues" evidence="1">
    <location>
        <begin position="56"/>
        <end position="65"/>
    </location>
</feature>
<dbReference type="KEGG" id="ndi:NDAI_0F04540"/>
<dbReference type="GeneID" id="11497109"/>
<reference evidence="2 3" key="1">
    <citation type="journal article" date="2011" name="Proc. Natl. Acad. Sci. U.S.A.">
        <title>Evolutionary erosion of yeast sex chromosomes by mating-type switching accidents.</title>
        <authorList>
            <person name="Gordon J.L."/>
            <person name="Armisen D."/>
            <person name="Proux-Wera E."/>
            <person name="Oheigeartaigh S.S."/>
            <person name="Byrne K.P."/>
            <person name="Wolfe K.H."/>
        </authorList>
    </citation>
    <scope>NUCLEOTIDE SEQUENCE [LARGE SCALE GENOMIC DNA]</scope>
    <source>
        <strain evidence="3">ATCC 10597 / BCRC 20456 / CBS 421 / NBRC 0211 / NRRL Y-12639</strain>
    </source>
</reference>
<dbReference type="GO" id="GO:0005739">
    <property type="term" value="C:mitochondrion"/>
    <property type="evidence" value="ECO:0007669"/>
    <property type="project" value="InterPro"/>
</dbReference>
<evidence type="ECO:0000256" key="1">
    <source>
        <dbReference type="SAM" id="MobiDB-lite"/>
    </source>
</evidence>
<evidence type="ECO:0000313" key="3">
    <source>
        <dbReference type="Proteomes" id="UP000000689"/>
    </source>
</evidence>
<dbReference type="InterPro" id="IPR027998">
    <property type="entry name" value="Rsf1_fungi"/>
</dbReference>
<feature type="region of interest" description="Disordered" evidence="1">
    <location>
        <begin position="278"/>
        <end position="316"/>
    </location>
</feature>
<accession>G0WDB1</accession>